<evidence type="ECO:0000256" key="7">
    <source>
        <dbReference type="ARBA" id="ARBA00023136"/>
    </source>
</evidence>
<evidence type="ECO:0000259" key="10">
    <source>
        <dbReference type="PROSITE" id="PS50928"/>
    </source>
</evidence>
<dbReference type="PROSITE" id="PS50928">
    <property type="entry name" value="ABC_TM1"/>
    <property type="match status" value="1"/>
</dbReference>
<feature type="transmembrane region" description="Helical" evidence="9">
    <location>
        <begin position="12"/>
        <end position="39"/>
    </location>
</feature>
<keyword evidence="3 9" id="KW-0813">Transport</keyword>
<evidence type="ECO:0000256" key="3">
    <source>
        <dbReference type="ARBA" id="ARBA00022448"/>
    </source>
</evidence>
<dbReference type="SUPFAM" id="SSF161098">
    <property type="entry name" value="MetI-like"/>
    <property type="match status" value="1"/>
</dbReference>
<dbReference type="RefSeq" id="WP_275120253.1">
    <property type="nucleotide sequence ID" value="NZ_JAOTPO010000018.1"/>
</dbReference>
<dbReference type="InterPro" id="IPR000515">
    <property type="entry name" value="MetI-like"/>
</dbReference>
<feature type="transmembrane region" description="Helical" evidence="9">
    <location>
        <begin position="89"/>
        <end position="110"/>
    </location>
</feature>
<comment type="function">
    <text evidence="8">Part of the ABC transporter complex CysAWTP (TC 3.A.1.6.1) involved in sulfate/thiosulfate import. Probably responsible for the translocation of the substrate across the membrane.</text>
</comment>
<protein>
    <submittedName>
        <fullName evidence="11">ABC transporter permease</fullName>
    </submittedName>
</protein>
<dbReference type="Proteomes" id="UP001148125">
    <property type="component" value="Unassembled WGS sequence"/>
</dbReference>
<accession>A0ABT5VK16</accession>
<organism evidence="11 12">
    <name type="scientific">Alkalihalobacterium chitinilyticum</name>
    <dbReference type="NCBI Taxonomy" id="2980103"/>
    <lineage>
        <taxon>Bacteria</taxon>
        <taxon>Bacillati</taxon>
        <taxon>Bacillota</taxon>
        <taxon>Bacilli</taxon>
        <taxon>Bacillales</taxon>
        <taxon>Bacillaceae</taxon>
        <taxon>Alkalihalobacterium</taxon>
    </lineage>
</organism>
<evidence type="ECO:0000256" key="2">
    <source>
        <dbReference type="ARBA" id="ARBA00011779"/>
    </source>
</evidence>
<feature type="transmembrane region" description="Helical" evidence="9">
    <location>
        <begin position="231"/>
        <end position="255"/>
    </location>
</feature>
<dbReference type="InterPro" id="IPR005667">
    <property type="entry name" value="Sulph_transpt2"/>
</dbReference>
<evidence type="ECO:0000256" key="4">
    <source>
        <dbReference type="ARBA" id="ARBA00022692"/>
    </source>
</evidence>
<comment type="subunit">
    <text evidence="2">The complex is composed of two ATP-binding proteins (CysA), two transmembrane proteins (CysT and CysW) and a solute-binding protein (CysP).</text>
</comment>
<keyword evidence="4 9" id="KW-0812">Transmembrane</keyword>
<evidence type="ECO:0000256" key="5">
    <source>
        <dbReference type="ARBA" id="ARBA00022989"/>
    </source>
</evidence>
<keyword evidence="7 9" id="KW-0472">Membrane</keyword>
<evidence type="ECO:0000256" key="9">
    <source>
        <dbReference type="RuleBase" id="RU363032"/>
    </source>
</evidence>
<keyword evidence="5 9" id="KW-1133">Transmembrane helix</keyword>
<feature type="domain" description="ABC transmembrane type-1" evidence="10">
    <location>
        <begin position="51"/>
        <end position="252"/>
    </location>
</feature>
<feature type="transmembrane region" description="Helical" evidence="9">
    <location>
        <begin position="122"/>
        <end position="145"/>
    </location>
</feature>
<keyword evidence="12" id="KW-1185">Reference proteome</keyword>
<evidence type="ECO:0000313" key="12">
    <source>
        <dbReference type="Proteomes" id="UP001148125"/>
    </source>
</evidence>
<name>A0ABT5VK16_9BACI</name>
<dbReference type="PANTHER" id="PTHR30406">
    <property type="entry name" value="SULFATE TRANSPORT SYSTEM PERMEASE PROTEIN"/>
    <property type="match status" value="1"/>
</dbReference>
<comment type="similarity">
    <text evidence="9">Belongs to the binding-protein-dependent transport system permease family.</text>
</comment>
<sequence length="261" mass="28534">MRTNQLLTKSFITIYILTALFLFSVYIGLFFYVDLFAFITTIQDKEFHFAIVFTLVTSLISAAIIAIIAIPVGYVLAKVSFPLKNVISSLFDLPLILPSLVTGVALLLFFGPLTSDFLNTLGVRVVFTPVGVVIAQVVIGLPLAVRACQQAFSSYDARFEKVAATLGYSPFQVFLRTSLPMAKSGIWSGVIMAWARAMGEFGAISMVAGMTKFKTETVSIAIFLKMSIGEIQFSVAISIVMILIAIIILTVIRIFEGAEER</sequence>
<reference evidence="11" key="1">
    <citation type="submission" date="2024-05" db="EMBL/GenBank/DDBJ databases">
        <title>Alkalihalobacillus sp. strain MEB203 novel alkaliphilic bacterium from Lonar Lake, India.</title>
        <authorList>
            <person name="Joshi A."/>
            <person name="Thite S."/>
            <person name="Mengade P."/>
        </authorList>
    </citation>
    <scope>NUCLEOTIDE SEQUENCE</scope>
    <source>
        <strain evidence="11">MEB 203</strain>
    </source>
</reference>
<comment type="caution">
    <text evidence="11">The sequence shown here is derived from an EMBL/GenBank/DDBJ whole genome shotgun (WGS) entry which is preliminary data.</text>
</comment>
<dbReference type="Gene3D" id="1.10.3720.10">
    <property type="entry name" value="MetI-like"/>
    <property type="match status" value="1"/>
</dbReference>
<evidence type="ECO:0000256" key="6">
    <source>
        <dbReference type="ARBA" id="ARBA00023032"/>
    </source>
</evidence>
<dbReference type="Pfam" id="PF00528">
    <property type="entry name" value="BPD_transp_1"/>
    <property type="match status" value="1"/>
</dbReference>
<dbReference type="NCBIfam" id="TIGR01581">
    <property type="entry name" value="Mo_ABC_porter"/>
    <property type="match status" value="1"/>
</dbReference>
<dbReference type="InterPro" id="IPR006469">
    <property type="entry name" value="NifC_ABC_porter"/>
</dbReference>
<comment type="subcellular location">
    <subcellularLocation>
        <location evidence="9">Cell membrane</location>
        <topology evidence="9">Multi-pass membrane protein</topology>
    </subcellularLocation>
    <subcellularLocation>
        <location evidence="1">Membrane</location>
        <topology evidence="1">Multi-pass membrane protein</topology>
    </subcellularLocation>
</comment>
<feature type="transmembrane region" description="Helical" evidence="9">
    <location>
        <begin position="186"/>
        <end position="211"/>
    </location>
</feature>
<dbReference type="CDD" id="cd06261">
    <property type="entry name" value="TM_PBP2"/>
    <property type="match status" value="1"/>
</dbReference>
<dbReference type="InterPro" id="IPR035906">
    <property type="entry name" value="MetI-like_sf"/>
</dbReference>
<proteinExistence type="inferred from homology"/>
<evidence type="ECO:0000256" key="1">
    <source>
        <dbReference type="ARBA" id="ARBA00004141"/>
    </source>
</evidence>
<evidence type="ECO:0000313" key="11">
    <source>
        <dbReference type="EMBL" id="MDE5415652.1"/>
    </source>
</evidence>
<feature type="transmembrane region" description="Helical" evidence="9">
    <location>
        <begin position="51"/>
        <end position="77"/>
    </location>
</feature>
<keyword evidence="6" id="KW-0764">Sulfate transport</keyword>
<gene>
    <name evidence="11" type="ORF">N7Z68_20090</name>
</gene>
<evidence type="ECO:0000256" key="8">
    <source>
        <dbReference type="ARBA" id="ARBA00025323"/>
    </source>
</evidence>
<dbReference type="EMBL" id="JAOTPO010000018">
    <property type="protein sequence ID" value="MDE5415652.1"/>
    <property type="molecule type" value="Genomic_DNA"/>
</dbReference>
<dbReference type="PANTHER" id="PTHR30406:SF8">
    <property type="entry name" value="SULFATE TRANSPORT SYSTEM PERMEASE PROTEIN CYST"/>
    <property type="match status" value="1"/>
</dbReference>